<dbReference type="PANTHER" id="PTHR10629">
    <property type="entry name" value="CYTOSINE-SPECIFIC METHYLTRANSFERASE"/>
    <property type="match status" value="1"/>
</dbReference>
<keyword evidence="5" id="KW-0680">Restriction system</keyword>
<evidence type="ECO:0000313" key="7">
    <source>
        <dbReference type="Proteomes" id="UP000095094"/>
    </source>
</evidence>
<dbReference type="OrthoDB" id="9813719at2"/>
<accession>A0A1E5H193</accession>
<keyword evidence="4" id="KW-0949">S-adenosyl-L-methionine</keyword>
<dbReference type="GO" id="GO:0032259">
    <property type="term" value="P:methylation"/>
    <property type="evidence" value="ECO:0007669"/>
    <property type="project" value="UniProtKB-KW"/>
</dbReference>
<dbReference type="GO" id="GO:0003677">
    <property type="term" value="F:DNA binding"/>
    <property type="evidence" value="ECO:0007669"/>
    <property type="project" value="TreeGrafter"/>
</dbReference>
<evidence type="ECO:0000256" key="1">
    <source>
        <dbReference type="ARBA" id="ARBA00011975"/>
    </source>
</evidence>
<dbReference type="InterPro" id="IPR050390">
    <property type="entry name" value="C5-Methyltransferase"/>
</dbReference>
<dbReference type="EC" id="2.1.1.37" evidence="1"/>
<dbReference type="Proteomes" id="UP000095094">
    <property type="component" value="Unassembled WGS sequence"/>
</dbReference>
<dbReference type="Pfam" id="PF00145">
    <property type="entry name" value="DNA_methylase"/>
    <property type="match status" value="2"/>
</dbReference>
<dbReference type="PANTHER" id="PTHR10629:SF52">
    <property type="entry name" value="DNA (CYTOSINE-5)-METHYLTRANSFERASE 1"/>
    <property type="match status" value="1"/>
</dbReference>
<dbReference type="GO" id="GO:0044027">
    <property type="term" value="P:negative regulation of gene expression via chromosomal CpG island methylation"/>
    <property type="evidence" value="ECO:0007669"/>
    <property type="project" value="TreeGrafter"/>
</dbReference>
<gene>
    <name evidence="6" type="ORF">BCR25_15865</name>
</gene>
<dbReference type="RefSeq" id="WP_069662525.1">
    <property type="nucleotide sequence ID" value="NZ_JBHUJJ010000002.1"/>
</dbReference>
<dbReference type="SUPFAM" id="SSF53335">
    <property type="entry name" value="S-adenosyl-L-methionine-dependent methyltransferases"/>
    <property type="match status" value="1"/>
</dbReference>
<keyword evidence="2" id="KW-0489">Methyltransferase</keyword>
<evidence type="ECO:0000313" key="6">
    <source>
        <dbReference type="EMBL" id="OEG18676.1"/>
    </source>
</evidence>
<comment type="caution">
    <text evidence="6">The sequence shown here is derived from an EMBL/GenBank/DDBJ whole genome shotgun (WGS) entry which is preliminary data.</text>
</comment>
<protein>
    <recommendedName>
        <fullName evidence="1">DNA (cytosine-5-)-methyltransferase</fullName>
        <ecNumber evidence="1">2.1.1.37</ecNumber>
    </recommendedName>
</protein>
<dbReference type="Gene3D" id="3.40.50.150">
    <property type="entry name" value="Vaccinia Virus protein VP39"/>
    <property type="match status" value="1"/>
</dbReference>
<dbReference type="GO" id="GO:0003886">
    <property type="term" value="F:DNA (cytosine-5-)-methyltransferase activity"/>
    <property type="evidence" value="ECO:0007669"/>
    <property type="project" value="UniProtKB-EC"/>
</dbReference>
<evidence type="ECO:0000256" key="3">
    <source>
        <dbReference type="ARBA" id="ARBA00022679"/>
    </source>
</evidence>
<reference evidence="7" key="1">
    <citation type="submission" date="2016-09" db="EMBL/GenBank/DDBJ databases">
        <authorList>
            <person name="Gulvik C.A."/>
        </authorList>
    </citation>
    <scope>NUCLEOTIDE SEQUENCE [LARGE SCALE GENOMIC DNA]</scope>
    <source>
        <strain evidence="7">LMG 8895</strain>
    </source>
</reference>
<dbReference type="AlphaFoldDB" id="A0A1E5H193"/>
<dbReference type="InterPro" id="IPR001525">
    <property type="entry name" value="C5_MeTfrase"/>
</dbReference>
<evidence type="ECO:0000256" key="4">
    <source>
        <dbReference type="ARBA" id="ARBA00022691"/>
    </source>
</evidence>
<keyword evidence="7" id="KW-1185">Reference proteome</keyword>
<dbReference type="EMBL" id="MIJY01000005">
    <property type="protein sequence ID" value="OEG18676.1"/>
    <property type="molecule type" value="Genomic_DNA"/>
</dbReference>
<organism evidence="6 7">
    <name type="scientific">Enterococcus termitis</name>
    <dbReference type="NCBI Taxonomy" id="332950"/>
    <lineage>
        <taxon>Bacteria</taxon>
        <taxon>Bacillati</taxon>
        <taxon>Bacillota</taxon>
        <taxon>Bacilli</taxon>
        <taxon>Lactobacillales</taxon>
        <taxon>Enterococcaceae</taxon>
        <taxon>Enterococcus</taxon>
    </lineage>
</organism>
<proteinExistence type="predicted"/>
<sequence length="621" mass="69469">MKRKKKKALLELFVDNFCGGGGATEGIESGIKRSIDIAINHDKDAIATHVANHPNVKHYCEDVFEVDPIKATAGKPVALAWFSPDCKHFSIAKGATPVSKNIRGLAWVAMRWAAKVKPRVIMLENVMEFTTWGQLRAIRDPETGRVKTKEIVRVYDEKKKEWKNVNRVASPGEVVPKENQLEEPDPKKKGMIFKKFIQTLERLGYEVEFRILKACDYGTPTTRKRLFLIARSDGEPIVWPEATHGPRDSQEVQEGKLLPYRAAKEVIDFSLESKSIFNRDKPLKESTMKRIARGLKKFVVENNDPFLTKAHKSDQSSAGIPSFIQMGYGDPEGKRVLDLNNPFGTITSGGNKFGLATAWIKEDYGQSTGTDINKPLGTITAKSNHHSLMTVFLSKHYGGNYKGAGIDLRDPMDTITQVDHHSLVSAKLQKISTQVKSDKELIRVGHIISALFYSSTRLFRLKCISRLNGNVGNSLQVEEFMRKHGISGTIQEQNSSFLIKYYGSDDGQSVDSPLHTIPTRDRFGLIQIHGVNYRIVDITLRMIQPHELALAQGVSESYILDRDANGKTISKQKQVARIGNMVVPQIPKALVKANLPEHCPDGPFVEQIELLNKDFESEIAA</sequence>
<dbReference type="GO" id="GO:0009307">
    <property type="term" value="P:DNA restriction-modification system"/>
    <property type="evidence" value="ECO:0007669"/>
    <property type="project" value="UniProtKB-KW"/>
</dbReference>
<evidence type="ECO:0000256" key="5">
    <source>
        <dbReference type="ARBA" id="ARBA00022747"/>
    </source>
</evidence>
<keyword evidence="3" id="KW-0808">Transferase</keyword>
<dbReference type="InterPro" id="IPR029063">
    <property type="entry name" value="SAM-dependent_MTases_sf"/>
</dbReference>
<evidence type="ECO:0000256" key="2">
    <source>
        <dbReference type="ARBA" id="ARBA00022603"/>
    </source>
</evidence>
<name>A0A1E5H193_9ENTE</name>